<accession>A0ABR3HYQ2</accession>
<evidence type="ECO:0000313" key="2">
    <source>
        <dbReference type="EMBL" id="KAL0881671.1"/>
    </source>
</evidence>
<sequence length="129" mass="14685">MHQRAKDEKNEKEEEKPAVRADSFSGEDMKPEKEASSGEEQEQVAQSSNGSEDDDGNDSGGNRGRSTKGILPAEFEPEENAKLHDRQDDDDDSDAEARRHRNKRDADYQRIKRKSKKFRSFRKQGVAFA</sequence>
<feature type="region of interest" description="Disordered" evidence="1">
    <location>
        <begin position="1"/>
        <end position="129"/>
    </location>
</feature>
<evidence type="ECO:0000256" key="1">
    <source>
        <dbReference type="SAM" id="MobiDB-lite"/>
    </source>
</evidence>
<reference evidence="2 3" key="1">
    <citation type="submission" date="2024-06" db="EMBL/GenBank/DDBJ databases">
        <title>A chromosome-level genome assembly of beet webworm, Loxostege sticticalis.</title>
        <authorList>
            <person name="Zhang Y."/>
        </authorList>
    </citation>
    <scope>NUCLEOTIDE SEQUENCE [LARGE SCALE GENOMIC DNA]</scope>
    <source>
        <strain evidence="2">AQ026</strain>
        <tissue evidence="2">Whole body</tissue>
    </source>
</reference>
<feature type="compositionally biased region" description="Basic and acidic residues" evidence="1">
    <location>
        <begin position="1"/>
        <end position="19"/>
    </location>
</feature>
<name>A0ABR3HYQ2_LOXSC</name>
<evidence type="ECO:0000313" key="3">
    <source>
        <dbReference type="Proteomes" id="UP001549920"/>
    </source>
</evidence>
<keyword evidence="3" id="KW-1185">Reference proteome</keyword>
<feature type="compositionally biased region" description="Basic residues" evidence="1">
    <location>
        <begin position="111"/>
        <end position="122"/>
    </location>
</feature>
<comment type="caution">
    <text evidence="2">The sequence shown here is derived from an EMBL/GenBank/DDBJ whole genome shotgun (WGS) entry which is preliminary data.</text>
</comment>
<organism evidence="2 3">
    <name type="scientific">Loxostege sticticalis</name>
    <name type="common">Beet webworm moth</name>
    <dbReference type="NCBI Taxonomy" id="481309"/>
    <lineage>
        <taxon>Eukaryota</taxon>
        <taxon>Metazoa</taxon>
        <taxon>Ecdysozoa</taxon>
        <taxon>Arthropoda</taxon>
        <taxon>Hexapoda</taxon>
        <taxon>Insecta</taxon>
        <taxon>Pterygota</taxon>
        <taxon>Neoptera</taxon>
        <taxon>Endopterygota</taxon>
        <taxon>Lepidoptera</taxon>
        <taxon>Glossata</taxon>
        <taxon>Ditrysia</taxon>
        <taxon>Pyraloidea</taxon>
        <taxon>Crambidae</taxon>
        <taxon>Pyraustinae</taxon>
        <taxon>Loxostege</taxon>
    </lineage>
</organism>
<gene>
    <name evidence="2" type="ORF">ABMA27_001486</name>
</gene>
<protein>
    <submittedName>
        <fullName evidence="2">Uncharacterized protein</fullName>
    </submittedName>
</protein>
<feature type="compositionally biased region" description="Basic and acidic residues" evidence="1">
    <location>
        <begin position="27"/>
        <end position="36"/>
    </location>
</feature>
<proteinExistence type="predicted"/>
<dbReference type="Proteomes" id="UP001549920">
    <property type="component" value="Unassembled WGS sequence"/>
</dbReference>
<dbReference type="EMBL" id="JBEUOH010000011">
    <property type="protein sequence ID" value="KAL0881671.1"/>
    <property type="molecule type" value="Genomic_DNA"/>
</dbReference>